<evidence type="ECO:0000256" key="2">
    <source>
        <dbReference type="ARBA" id="ARBA00023125"/>
    </source>
</evidence>
<dbReference type="InterPro" id="IPR009057">
    <property type="entry name" value="Homeodomain-like_sf"/>
</dbReference>
<keyword evidence="3" id="KW-0804">Transcription</keyword>
<gene>
    <name evidence="5" type="ORF">ACFSCT_01860</name>
</gene>
<feature type="domain" description="HTH rpiR-type" evidence="4">
    <location>
        <begin position="19"/>
        <end position="95"/>
    </location>
</feature>
<keyword evidence="1" id="KW-0805">Transcription regulation</keyword>
<dbReference type="Pfam" id="PF01418">
    <property type="entry name" value="HTH_6"/>
    <property type="match status" value="1"/>
</dbReference>
<dbReference type="PANTHER" id="PTHR30514:SF18">
    <property type="entry name" value="RPIR-FAMILY TRANSCRIPTIONAL REGULATOR"/>
    <property type="match status" value="1"/>
</dbReference>
<protein>
    <submittedName>
        <fullName evidence="5">MurR/RpiR family transcriptional regulator</fullName>
    </submittedName>
</protein>
<dbReference type="InterPro" id="IPR036388">
    <property type="entry name" value="WH-like_DNA-bd_sf"/>
</dbReference>
<keyword evidence="6" id="KW-1185">Reference proteome</keyword>
<dbReference type="Gene3D" id="1.10.10.10">
    <property type="entry name" value="Winged helix-like DNA-binding domain superfamily/Winged helix DNA-binding domain"/>
    <property type="match status" value="1"/>
</dbReference>
<name>A0ABW4R392_9RHOB</name>
<dbReference type="PANTHER" id="PTHR30514">
    <property type="entry name" value="GLUCOKINASE"/>
    <property type="match status" value="1"/>
</dbReference>
<dbReference type="InterPro" id="IPR047640">
    <property type="entry name" value="RpiR-like"/>
</dbReference>
<dbReference type="Pfam" id="PF01380">
    <property type="entry name" value="SIS"/>
    <property type="match status" value="1"/>
</dbReference>
<proteinExistence type="predicted"/>
<keyword evidence="2" id="KW-0238">DNA-binding</keyword>
<evidence type="ECO:0000256" key="3">
    <source>
        <dbReference type="ARBA" id="ARBA00023163"/>
    </source>
</evidence>
<evidence type="ECO:0000256" key="1">
    <source>
        <dbReference type="ARBA" id="ARBA00023015"/>
    </source>
</evidence>
<dbReference type="PROSITE" id="PS51071">
    <property type="entry name" value="HTH_RPIR"/>
    <property type="match status" value="1"/>
</dbReference>
<dbReference type="Gene3D" id="3.40.50.10490">
    <property type="entry name" value="Glucose-6-phosphate isomerase like protein, domain 1"/>
    <property type="match status" value="1"/>
</dbReference>
<dbReference type="CDD" id="cd05013">
    <property type="entry name" value="SIS_RpiR"/>
    <property type="match status" value="1"/>
</dbReference>
<dbReference type="InterPro" id="IPR001347">
    <property type="entry name" value="SIS_dom"/>
</dbReference>
<dbReference type="InterPro" id="IPR046348">
    <property type="entry name" value="SIS_dom_sf"/>
</dbReference>
<accession>A0ABW4R392</accession>
<dbReference type="InterPro" id="IPR000281">
    <property type="entry name" value="HTH_RpiR"/>
</dbReference>
<evidence type="ECO:0000313" key="6">
    <source>
        <dbReference type="Proteomes" id="UP001597213"/>
    </source>
</evidence>
<dbReference type="InterPro" id="IPR035472">
    <property type="entry name" value="RpiR-like_SIS"/>
</dbReference>
<dbReference type="SUPFAM" id="SSF46689">
    <property type="entry name" value="Homeodomain-like"/>
    <property type="match status" value="1"/>
</dbReference>
<organism evidence="5 6">
    <name type="scientific">Paracoccus pacificus</name>
    <dbReference type="NCBI Taxonomy" id="1463598"/>
    <lineage>
        <taxon>Bacteria</taxon>
        <taxon>Pseudomonadati</taxon>
        <taxon>Pseudomonadota</taxon>
        <taxon>Alphaproteobacteria</taxon>
        <taxon>Rhodobacterales</taxon>
        <taxon>Paracoccaceae</taxon>
        <taxon>Paracoccus</taxon>
    </lineage>
</organism>
<dbReference type="RefSeq" id="WP_379139661.1">
    <property type="nucleotide sequence ID" value="NZ_JBHUEN010000006.1"/>
</dbReference>
<evidence type="ECO:0000313" key="5">
    <source>
        <dbReference type="EMBL" id="MFD1880457.1"/>
    </source>
</evidence>
<reference evidence="6" key="1">
    <citation type="journal article" date="2019" name="Int. J. Syst. Evol. Microbiol.">
        <title>The Global Catalogue of Microorganisms (GCM) 10K type strain sequencing project: providing services to taxonomists for standard genome sequencing and annotation.</title>
        <authorList>
            <consortium name="The Broad Institute Genomics Platform"/>
            <consortium name="The Broad Institute Genome Sequencing Center for Infectious Disease"/>
            <person name="Wu L."/>
            <person name="Ma J."/>
        </authorList>
    </citation>
    <scope>NUCLEOTIDE SEQUENCE [LARGE SCALE GENOMIC DNA]</scope>
    <source>
        <strain evidence="6">CCUG 56029</strain>
    </source>
</reference>
<sequence>MSTPTNGKPPVQQDDDSLGMIDDRMSRHFASLTPAERQLAIHLTRNYPIAGLSSMTVLAKAAGVSSPTVLRLVQKLGFRGYPEFQTQLHAEVEARLESPIAKHARWIADAPQTHVLNRFADAILANLTSTLSRIDHAEFDACADMLADPKRRIMVTGGRITHALAEYLVGQLGIVRPGVTMLSALSNRWPPALLDLRPGDVLIVFDIRRYENTILSLTDTAAEQGAEIVLLTDPWVSPAAGNARFRFSAQIEVPSAWDSNVALLVLVEALLAAVLERTWDDTETRMKRLESLYDSAGLFRRGRPADGRPR</sequence>
<evidence type="ECO:0000259" key="4">
    <source>
        <dbReference type="PROSITE" id="PS51071"/>
    </source>
</evidence>
<dbReference type="EMBL" id="JBHUEN010000006">
    <property type="protein sequence ID" value="MFD1880457.1"/>
    <property type="molecule type" value="Genomic_DNA"/>
</dbReference>
<dbReference type="Proteomes" id="UP001597213">
    <property type="component" value="Unassembled WGS sequence"/>
</dbReference>
<dbReference type="SUPFAM" id="SSF53697">
    <property type="entry name" value="SIS domain"/>
    <property type="match status" value="1"/>
</dbReference>
<comment type="caution">
    <text evidence="5">The sequence shown here is derived from an EMBL/GenBank/DDBJ whole genome shotgun (WGS) entry which is preliminary data.</text>
</comment>